<dbReference type="Proteomes" id="UP001500016">
    <property type="component" value="Unassembled WGS sequence"/>
</dbReference>
<evidence type="ECO:0000256" key="2">
    <source>
        <dbReference type="ARBA" id="ARBA00022741"/>
    </source>
</evidence>
<dbReference type="PROSITE" id="PS00108">
    <property type="entry name" value="PROTEIN_KINASE_ST"/>
    <property type="match status" value="1"/>
</dbReference>
<dbReference type="SUPFAM" id="SSF56112">
    <property type="entry name" value="Protein kinase-like (PK-like)"/>
    <property type="match status" value="1"/>
</dbReference>
<dbReference type="EMBL" id="BAAAPE010000029">
    <property type="protein sequence ID" value="GAA2103641.1"/>
    <property type="molecule type" value="Genomic_DNA"/>
</dbReference>
<dbReference type="InterPro" id="IPR017441">
    <property type="entry name" value="Protein_kinase_ATP_BS"/>
</dbReference>
<dbReference type="Pfam" id="PF13360">
    <property type="entry name" value="PQQ_2"/>
    <property type="match status" value="2"/>
</dbReference>
<proteinExistence type="predicted"/>
<reference evidence="8" key="1">
    <citation type="journal article" date="2019" name="Int. J. Syst. Evol. Microbiol.">
        <title>The Global Catalogue of Microorganisms (GCM) 10K type strain sequencing project: providing services to taxonomists for standard genome sequencing and annotation.</title>
        <authorList>
            <consortium name="The Broad Institute Genomics Platform"/>
            <consortium name="The Broad Institute Genome Sequencing Center for Infectious Disease"/>
            <person name="Wu L."/>
            <person name="Ma J."/>
        </authorList>
    </citation>
    <scope>NUCLEOTIDE SEQUENCE [LARGE SCALE GENOMIC DNA]</scope>
    <source>
        <strain evidence="8">JCM 15478</strain>
    </source>
</reference>
<dbReference type="PROSITE" id="PS50011">
    <property type="entry name" value="PROTEIN_KINASE_DOM"/>
    <property type="match status" value="1"/>
</dbReference>
<dbReference type="InterPro" id="IPR015943">
    <property type="entry name" value="WD40/YVTN_repeat-like_dom_sf"/>
</dbReference>
<dbReference type="InterPro" id="IPR002372">
    <property type="entry name" value="PQQ_rpt_dom"/>
</dbReference>
<dbReference type="InterPro" id="IPR011047">
    <property type="entry name" value="Quinoprotein_ADH-like_sf"/>
</dbReference>
<dbReference type="RefSeq" id="WP_344535496.1">
    <property type="nucleotide sequence ID" value="NZ_BAAAPE010000029.1"/>
</dbReference>
<protein>
    <recommendedName>
        <fullName evidence="6">Protein kinase domain-containing protein</fullName>
    </recommendedName>
</protein>
<comment type="caution">
    <text evidence="7">The sequence shown here is derived from an EMBL/GenBank/DDBJ whole genome shotgun (WGS) entry which is preliminary data.</text>
</comment>
<dbReference type="SMART" id="SM00220">
    <property type="entry name" value="S_TKc"/>
    <property type="match status" value="1"/>
</dbReference>
<dbReference type="InterPro" id="IPR008271">
    <property type="entry name" value="Ser/Thr_kinase_AS"/>
</dbReference>
<evidence type="ECO:0000259" key="6">
    <source>
        <dbReference type="PROSITE" id="PS50011"/>
    </source>
</evidence>
<sequence length="719" mass="74149">MKPLGTGDPLRLGPYRLIGVLGSGGMGKVYLGRDGSGGPAALKVLRSELAHDPNLAQRFVREALTARAVRGTGVARVLDARTEPGGPHAGGQPWIATEFLAGPTLDDAVARFGPFDAAGVRALGAALARTLQDVHAAGLVHRDLKPPNIVLTSAGPRVIDFGIARPEHGLTLTTTGQVPVTPGYGPPEQVLGWRVGPAADVFAFGAVLAYAATGQRAFTGDHVAAVQYEVVHGEPRLEGLPPDLRAFVAPCLAKDPAERPTPVQLATALAPQPGAERVWTTGPLAEDIAAREREAVRLAALPERESDPSRDAAAARPSRRRLLTGLVAGGAVLAVGGGTAAWLLAGEDTDGKGDGDRGDDGRAPWDAKALSASAYEQGSAPDPLWGPVEAADENSPAPLPVRDLVVVAGPDGRLHAYDVRTGRRRWKSPAVKADAGLVAPVRDRNGAEALFAATGDGQLLAMNVKDGKRRWAVSARAAALLAADSTAVYLVTSDGELSAVDTSSRKPRWTVPAPVRMSADRPGRAAVGSGRLVVCGTDGRVAGIDTRTGDTAWGPVRRGAPEKGAVALAPAVHGGTVYLGGRELTALTLAGGKRKWGHRADAETGWGAPAVAGNVLYAVDGAFLKARSRTDGGEKWALGQSISGELPRGAAPAVQGHTVWFAKDAEKDAGTQGVVAADARAGQEAWPYSQGTGGDWHLAAAGNRVFVLHGSTLTAMPVI</sequence>
<dbReference type="InterPro" id="IPR000719">
    <property type="entry name" value="Prot_kinase_dom"/>
</dbReference>
<evidence type="ECO:0000313" key="8">
    <source>
        <dbReference type="Proteomes" id="UP001500016"/>
    </source>
</evidence>
<evidence type="ECO:0000256" key="3">
    <source>
        <dbReference type="ARBA" id="ARBA00022777"/>
    </source>
</evidence>
<dbReference type="PANTHER" id="PTHR43289">
    <property type="entry name" value="MITOGEN-ACTIVATED PROTEIN KINASE KINASE KINASE 20-RELATED"/>
    <property type="match status" value="1"/>
</dbReference>
<keyword evidence="4 5" id="KW-0067">ATP-binding</keyword>
<keyword evidence="3" id="KW-0418">Kinase</keyword>
<name>A0ABP5IR87_9ACTN</name>
<dbReference type="PROSITE" id="PS00107">
    <property type="entry name" value="PROTEIN_KINASE_ATP"/>
    <property type="match status" value="1"/>
</dbReference>
<feature type="binding site" evidence="5">
    <location>
        <position position="43"/>
    </location>
    <ligand>
        <name>ATP</name>
        <dbReference type="ChEBI" id="CHEBI:30616"/>
    </ligand>
</feature>
<keyword evidence="8" id="KW-1185">Reference proteome</keyword>
<dbReference type="InterPro" id="IPR011009">
    <property type="entry name" value="Kinase-like_dom_sf"/>
</dbReference>
<organism evidence="7 8">
    <name type="scientific">Streptomyces albiaxialis</name>
    <dbReference type="NCBI Taxonomy" id="329523"/>
    <lineage>
        <taxon>Bacteria</taxon>
        <taxon>Bacillati</taxon>
        <taxon>Actinomycetota</taxon>
        <taxon>Actinomycetes</taxon>
        <taxon>Kitasatosporales</taxon>
        <taxon>Streptomycetaceae</taxon>
        <taxon>Streptomyces</taxon>
    </lineage>
</organism>
<dbReference type="InterPro" id="IPR018391">
    <property type="entry name" value="PQQ_b-propeller_rpt"/>
</dbReference>
<keyword evidence="2 5" id="KW-0547">Nucleotide-binding</keyword>
<dbReference type="PANTHER" id="PTHR43289:SF34">
    <property type="entry name" value="SERINE_THREONINE-PROTEIN KINASE YBDM-RELATED"/>
    <property type="match status" value="1"/>
</dbReference>
<evidence type="ECO:0000313" key="7">
    <source>
        <dbReference type="EMBL" id="GAA2103641.1"/>
    </source>
</evidence>
<dbReference type="SMART" id="SM00564">
    <property type="entry name" value="PQQ"/>
    <property type="match status" value="7"/>
</dbReference>
<dbReference type="Gene3D" id="3.30.200.20">
    <property type="entry name" value="Phosphorylase Kinase, domain 1"/>
    <property type="match status" value="1"/>
</dbReference>
<dbReference type="Pfam" id="PF00069">
    <property type="entry name" value="Pkinase"/>
    <property type="match status" value="1"/>
</dbReference>
<gene>
    <name evidence="7" type="ORF">GCM10009801_78690</name>
</gene>
<dbReference type="Gene3D" id="2.130.10.10">
    <property type="entry name" value="YVTN repeat-like/Quinoprotein amine dehydrogenase"/>
    <property type="match status" value="2"/>
</dbReference>
<keyword evidence="1" id="KW-0808">Transferase</keyword>
<evidence type="ECO:0000256" key="4">
    <source>
        <dbReference type="ARBA" id="ARBA00022840"/>
    </source>
</evidence>
<dbReference type="Gene3D" id="1.10.510.10">
    <property type="entry name" value="Transferase(Phosphotransferase) domain 1"/>
    <property type="match status" value="1"/>
</dbReference>
<dbReference type="CDD" id="cd14014">
    <property type="entry name" value="STKc_PknB_like"/>
    <property type="match status" value="1"/>
</dbReference>
<dbReference type="SUPFAM" id="SSF50998">
    <property type="entry name" value="Quinoprotein alcohol dehydrogenase-like"/>
    <property type="match status" value="1"/>
</dbReference>
<accession>A0ABP5IR87</accession>
<evidence type="ECO:0000256" key="5">
    <source>
        <dbReference type="PROSITE-ProRule" id="PRU10141"/>
    </source>
</evidence>
<evidence type="ECO:0000256" key="1">
    <source>
        <dbReference type="ARBA" id="ARBA00022679"/>
    </source>
</evidence>
<feature type="domain" description="Protein kinase" evidence="6">
    <location>
        <begin position="15"/>
        <end position="275"/>
    </location>
</feature>